<keyword evidence="6" id="KW-1185">Reference proteome</keyword>
<keyword evidence="2" id="KW-0676">Redox-active center</keyword>
<gene>
    <name evidence="5" type="ORF">SAMN05421756_103152</name>
</gene>
<evidence type="ECO:0000313" key="6">
    <source>
        <dbReference type="Proteomes" id="UP000198504"/>
    </source>
</evidence>
<dbReference type="SUPFAM" id="SSF52833">
    <property type="entry name" value="Thioredoxin-like"/>
    <property type="match status" value="1"/>
</dbReference>
<reference evidence="6" key="1">
    <citation type="submission" date="2016-10" db="EMBL/GenBank/DDBJ databases">
        <authorList>
            <person name="Varghese N."/>
            <person name="Submissions S."/>
        </authorList>
    </citation>
    <scope>NUCLEOTIDE SEQUENCE [LARGE SCALE GENOMIC DNA]</scope>
    <source>
        <strain evidence="6">CGMCC 4.6856</strain>
    </source>
</reference>
<dbReference type="Pfam" id="PF00085">
    <property type="entry name" value="Thioredoxin"/>
    <property type="match status" value="1"/>
</dbReference>
<dbReference type="CDD" id="cd02956">
    <property type="entry name" value="ybbN"/>
    <property type="match status" value="1"/>
</dbReference>
<dbReference type="RefSeq" id="WP_091178817.1">
    <property type="nucleotide sequence ID" value="NZ_FOFA01000003.1"/>
</dbReference>
<evidence type="ECO:0000256" key="2">
    <source>
        <dbReference type="ARBA" id="ARBA00023284"/>
    </source>
</evidence>
<dbReference type="GO" id="GO:0005737">
    <property type="term" value="C:cytoplasm"/>
    <property type="evidence" value="ECO:0007669"/>
    <property type="project" value="TreeGrafter"/>
</dbReference>
<feature type="domain" description="Thioredoxin" evidence="4">
    <location>
        <begin position="48"/>
        <end position="148"/>
    </location>
</feature>
<feature type="region of interest" description="Disordered" evidence="3">
    <location>
        <begin position="162"/>
        <end position="187"/>
    </location>
</feature>
<evidence type="ECO:0000256" key="3">
    <source>
        <dbReference type="SAM" id="MobiDB-lite"/>
    </source>
</evidence>
<feature type="compositionally biased region" description="Gly residues" evidence="3">
    <location>
        <begin position="26"/>
        <end position="35"/>
    </location>
</feature>
<accession>A0A1H9F504</accession>
<dbReference type="SUPFAM" id="SSF48452">
    <property type="entry name" value="TPR-like"/>
    <property type="match status" value="1"/>
</dbReference>
<dbReference type="STRING" id="1036181.SAMN05421756_103152"/>
<comment type="similarity">
    <text evidence="1">Belongs to the thioredoxin family.</text>
</comment>
<sequence>MSSSSFSRPGAIDLSQLAARAKASGPAGGAPGGPGAPAPAGGASYVLESSEQTFEADAIRPSTQHPVVVELYSPRVATGHELSDALAAVANASEGRFLLVRLNVDAAPGIVQALQLQAVPTVLAIISGQAVPLFQGVLPREQVQQAVDQVLKTAVANGMVGRARPVAPGTGSAGQPDDGAVDEDQPDPRFAAADEALAAGDFARARDEFDRLLQANPNDTEAALGKAQAGLFARASVLDPGQTLARAGDPTDVQAQLDAADLDLVSGQVEDAFDRLLAVVRRGGGDRDTARVRLLELFETVGPTDPRVLAARRSLMAALF</sequence>
<dbReference type="Gene3D" id="1.25.40.10">
    <property type="entry name" value="Tetratricopeptide repeat domain"/>
    <property type="match status" value="1"/>
</dbReference>
<dbReference type="GO" id="GO:0015035">
    <property type="term" value="F:protein-disulfide reductase activity"/>
    <property type="evidence" value="ECO:0007669"/>
    <property type="project" value="TreeGrafter"/>
</dbReference>
<dbReference type="Pfam" id="PF14561">
    <property type="entry name" value="TPR_20"/>
    <property type="match status" value="1"/>
</dbReference>
<organism evidence="5 6">
    <name type="scientific">Microlunatus flavus</name>
    <dbReference type="NCBI Taxonomy" id="1036181"/>
    <lineage>
        <taxon>Bacteria</taxon>
        <taxon>Bacillati</taxon>
        <taxon>Actinomycetota</taxon>
        <taxon>Actinomycetes</taxon>
        <taxon>Propionibacteriales</taxon>
        <taxon>Propionibacteriaceae</taxon>
        <taxon>Microlunatus</taxon>
    </lineage>
</organism>
<dbReference type="InterPro" id="IPR013766">
    <property type="entry name" value="Thioredoxin_domain"/>
</dbReference>
<dbReference type="PANTHER" id="PTHR45663:SF11">
    <property type="entry name" value="GEO12009P1"/>
    <property type="match status" value="1"/>
</dbReference>
<dbReference type="AlphaFoldDB" id="A0A1H9F504"/>
<dbReference type="GO" id="GO:0006950">
    <property type="term" value="P:response to stress"/>
    <property type="evidence" value="ECO:0007669"/>
    <property type="project" value="UniProtKB-ARBA"/>
</dbReference>
<dbReference type="Gene3D" id="3.40.30.10">
    <property type="entry name" value="Glutaredoxin"/>
    <property type="match status" value="1"/>
</dbReference>
<dbReference type="InterPro" id="IPR011990">
    <property type="entry name" value="TPR-like_helical_dom_sf"/>
</dbReference>
<name>A0A1H9F504_9ACTN</name>
<dbReference type="EMBL" id="FOFA01000003">
    <property type="protein sequence ID" value="SEQ32967.1"/>
    <property type="molecule type" value="Genomic_DNA"/>
</dbReference>
<dbReference type="Proteomes" id="UP000198504">
    <property type="component" value="Unassembled WGS sequence"/>
</dbReference>
<dbReference type="InterPro" id="IPR036249">
    <property type="entry name" value="Thioredoxin-like_sf"/>
</dbReference>
<dbReference type="OrthoDB" id="5181746at2"/>
<dbReference type="PANTHER" id="PTHR45663">
    <property type="entry name" value="GEO12009P1"/>
    <property type="match status" value="1"/>
</dbReference>
<evidence type="ECO:0000313" key="5">
    <source>
        <dbReference type="EMBL" id="SEQ32967.1"/>
    </source>
</evidence>
<protein>
    <submittedName>
        <fullName evidence="5">Putative thioredoxin</fullName>
    </submittedName>
</protein>
<proteinExistence type="inferred from homology"/>
<dbReference type="Pfam" id="PF13428">
    <property type="entry name" value="TPR_14"/>
    <property type="match status" value="1"/>
</dbReference>
<evidence type="ECO:0000256" key="1">
    <source>
        <dbReference type="ARBA" id="ARBA00008987"/>
    </source>
</evidence>
<evidence type="ECO:0000259" key="4">
    <source>
        <dbReference type="Pfam" id="PF00085"/>
    </source>
</evidence>
<feature type="region of interest" description="Disordered" evidence="3">
    <location>
        <begin position="17"/>
        <end position="43"/>
    </location>
</feature>